<accession>A0A8J6AS19</accession>
<name>A0A8J6AS19_9EUKA</name>
<reference evidence="3" key="1">
    <citation type="submission" date="2021-05" db="EMBL/GenBank/DDBJ databases">
        <title>A free-living protist that lacks canonical eukaryotic 1 DNA replication and segregation systems.</title>
        <authorList>
            <person name="Salas-Leiva D.E."/>
            <person name="Tromer E.C."/>
            <person name="Curtis B.A."/>
            <person name="Jerlstrom-Hultqvist J."/>
            <person name="Kolisko M."/>
            <person name="Yi Z."/>
            <person name="Salas-Leiva J.S."/>
            <person name="Gallot-Lavallee L."/>
            <person name="Kops G.J.P.L."/>
            <person name="Archibald J.M."/>
            <person name="Simpson A.G.B."/>
            <person name="Roger A.J."/>
        </authorList>
    </citation>
    <scope>NUCLEOTIDE SEQUENCE</scope>
    <source>
        <strain evidence="3">BICM</strain>
    </source>
</reference>
<evidence type="ECO:0000256" key="2">
    <source>
        <dbReference type="SAM" id="SignalP"/>
    </source>
</evidence>
<protein>
    <submittedName>
        <fullName evidence="3">Uncharacterized protein</fullName>
    </submittedName>
</protein>
<evidence type="ECO:0000313" key="3">
    <source>
        <dbReference type="EMBL" id="KAG9392608.1"/>
    </source>
</evidence>
<dbReference type="EMBL" id="JAHDYR010000036">
    <property type="protein sequence ID" value="KAG9392608.1"/>
    <property type="molecule type" value="Genomic_DNA"/>
</dbReference>
<keyword evidence="4" id="KW-1185">Reference proteome</keyword>
<comment type="caution">
    <text evidence="3">The sequence shown here is derived from an EMBL/GenBank/DDBJ whole genome shotgun (WGS) entry which is preliminary data.</text>
</comment>
<keyword evidence="1" id="KW-0472">Membrane</keyword>
<feature type="signal peptide" evidence="2">
    <location>
        <begin position="1"/>
        <end position="17"/>
    </location>
</feature>
<organism evidence="3 4">
    <name type="scientific">Carpediemonas membranifera</name>
    <dbReference type="NCBI Taxonomy" id="201153"/>
    <lineage>
        <taxon>Eukaryota</taxon>
        <taxon>Metamonada</taxon>
        <taxon>Carpediemonas-like organisms</taxon>
        <taxon>Carpediemonas</taxon>
    </lineage>
</organism>
<keyword evidence="2" id="KW-0732">Signal</keyword>
<keyword evidence="1" id="KW-1133">Transmembrane helix</keyword>
<feature type="chain" id="PRO_5035286039" evidence="2">
    <location>
        <begin position="18"/>
        <end position="450"/>
    </location>
</feature>
<evidence type="ECO:0000313" key="4">
    <source>
        <dbReference type="Proteomes" id="UP000717585"/>
    </source>
</evidence>
<dbReference type="AlphaFoldDB" id="A0A8J6AS19"/>
<evidence type="ECO:0000256" key="1">
    <source>
        <dbReference type="SAM" id="Phobius"/>
    </source>
</evidence>
<gene>
    <name evidence="3" type="ORF">J8273_6076</name>
</gene>
<sequence>MARLAAILLALVVVCTAFPNPFALGESWPKKVPEFAFKGYNLGTTKNPYKDVLTTNGFESAMKEALKHAKKDLDTADQTKILSNINAFFSTNARAHIADMAAVIPSISVNDLYILNVWYDMTYGDASTTIIVRSSEESVSGRPIIGFSFNADKISATDDRMDRSYDLLQRLSLVLNYEDNTGSMVQRIATLAGSAGMLMGLSNLGSEGYAMTVSPNYDSKKNPQIKTMIDSWTSEYSLPMLYAREMLMNTPKYTAVDQVVKGEVRTKIPLFLTVAGAGAYSADVYITDGEAVNDHIPFTYQHHVIIVDSSKKETGILSKYDAVKTAISGAPVSADSMMKTVMTTYPARTEKTVFIATSDVSSSKFQATKQKCEYIKAFNDHASLIVDGCNNPPAPVNLAIPALSVVIFLGVITMAVYGFFERRRQMKLIKTATKAASESQAVYEPIADEE</sequence>
<keyword evidence="1" id="KW-0812">Transmembrane</keyword>
<feature type="transmembrane region" description="Helical" evidence="1">
    <location>
        <begin position="398"/>
        <end position="420"/>
    </location>
</feature>
<dbReference type="Proteomes" id="UP000717585">
    <property type="component" value="Unassembled WGS sequence"/>
</dbReference>
<proteinExistence type="predicted"/>